<organism evidence="1 2">
    <name type="scientific">Planctopirus hydrillae</name>
    <dbReference type="NCBI Taxonomy" id="1841610"/>
    <lineage>
        <taxon>Bacteria</taxon>
        <taxon>Pseudomonadati</taxon>
        <taxon>Planctomycetota</taxon>
        <taxon>Planctomycetia</taxon>
        <taxon>Planctomycetales</taxon>
        <taxon>Planctomycetaceae</taxon>
        <taxon>Planctopirus</taxon>
    </lineage>
</organism>
<protein>
    <submittedName>
        <fullName evidence="1">Uncharacterized protein</fullName>
    </submittedName>
</protein>
<dbReference type="Proteomes" id="UP000094828">
    <property type="component" value="Unassembled WGS sequence"/>
</dbReference>
<dbReference type="AlphaFoldDB" id="A0A1C3E5L0"/>
<evidence type="ECO:0000313" key="1">
    <source>
        <dbReference type="EMBL" id="ODA28545.1"/>
    </source>
</evidence>
<name>A0A1C3E5L0_9PLAN</name>
<evidence type="ECO:0000313" key="2">
    <source>
        <dbReference type="Proteomes" id="UP000094828"/>
    </source>
</evidence>
<dbReference type="EMBL" id="LYDR01000152">
    <property type="protein sequence ID" value="ODA28545.1"/>
    <property type="molecule type" value="Genomic_DNA"/>
</dbReference>
<proteinExistence type="predicted"/>
<accession>A0A1C3E5L0</accession>
<gene>
    <name evidence="1" type="ORF">A6X21_12655</name>
</gene>
<keyword evidence="2" id="KW-1185">Reference proteome</keyword>
<sequence>MVVKSPVNDWTSPANDSQEHLNVDKTDKVVMSKILTLFRISNFWAETIADSQKLHGIELVEMR</sequence>
<comment type="caution">
    <text evidence="1">The sequence shown here is derived from an EMBL/GenBank/DDBJ whole genome shotgun (WGS) entry which is preliminary data.</text>
</comment>
<reference evidence="1 2" key="1">
    <citation type="submission" date="2016-05" db="EMBL/GenBank/DDBJ databases">
        <title>Genomic and physiological characterization of Planctopirus sp. isolated from fresh water lake.</title>
        <authorList>
            <person name="Subhash Y."/>
            <person name="Ramana C."/>
        </authorList>
    </citation>
    <scope>NUCLEOTIDE SEQUENCE [LARGE SCALE GENOMIC DNA]</scope>
    <source>
        <strain evidence="1 2">JC280</strain>
    </source>
</reference>